<dbReference type="SUPFAM" id="SSF48452">
    <property type="entry name" value="TPR-like"/>
    <property type="match status" value="1"/>
</dbReference>
<feature type="domain" description="Orc1-like AAA ATPase" evidence="2">
    <location>
        <begin position="22"/>
        <end position="199"/>
    </location>
</feature>
<dbReference type="Gene3D" id="3.40.50.2000">
    <property type="entry name" value="Glycogen Phosphorylase B"/>
    <property type="match status" value="1"/>
</dbReference>
<dbReference type="EMBL" id="BAABIS010000001">
    <property type="protein sequence ID" value="GAA4869826.1"/>
    <property type="molecule type" value="Genomic_DNA"/>
</dbReference>
<dbReference type="Pfam" id="PF20706">
    <property type="entry name" value="GT4-conflict"/>
    <property type="match status" value="1"/>
</dbReference>
<dbReference type="RefSeq" id="WP_345699620.1">
    <property type="nucleotide sequence ID" value="NZ_BAABIS010000001.1"/>
</dbReference>
<dbReference type="Gene3D" id="1.25.40.10">
    <property type="entry name" value="Tetratricopeptide repeat domain"/>
    <property type="match status" value="1"/>
</dbReference>
<dbReference type="Gene3D" id="3.40.50.300">
    <property type="entry name" value="P-loop containing nucleotide triphosphate hydrolases"/>
    <property type="match status" value="1"/>
</dbReference>
<dbReference type="PANTHER" id="PTHR34301">
    <property type="entry name" value="DNA-BINDING PROTEIN-RELATED"/>
    <property type="match status" value="1"/>
</dbReference>
<dbReference type="Pfam" id="PF13191">
    <property type="entry name" value="AAA_16"/>
    <property type="match status" value="1"/>
</dbReference>
<dbReference type="InterPro" id="IPR027417">
    <property type="entry name" value="P-loop_NTPase"/>
</dbReference>
<dbReference type="InterPro" id="IPR041664">
    <property type="entry name" value="AAA_16"/>
</dbReference>
<comment type="caution">
    <text evidence="3">The sequence shown here is derived from an EMBL/GenBank/DDBJ whole genome shotgun (WGS) entry which is preliminary data.</text>
</comment>
<accession>A0ABP9E7N2</accession>
<dbReference type="PANTHER" id="PTHR34301:SF8">
    <property type="entry name" value="ATPASE DOMAIN-CONTAINING PROTEIN"/>
    <property type="match status" value="1"/>
</dbReference>
<gene>
    <name evidence="3" type="ORF">GCM10023235_55710</name>
</gene>
<evidence type="ECO:0000313" key="4">
    <source>
        <dbReference type="Proteomes" id="UP001501752"/>
    </source>
</evidence>
<feature type="region of interest" description="Disordered" evidence="1">
    <location>
        <begin position="723"/>
        <end position="747"/>
    </location>
</feature>
<evidence type="ECO:0000313" key="3">
    <source>
        <dbReference type="EMBL" id="GAA4869826.1"/>
    </source>
</evidence>
<organism evidence="3 4">
    <name type="scientific">Kitasatospora terrestris</name>
    <dbReference type="NCBI Taxonomy" id="258051"/>
    <lineage>
        <taxon>Bacteria</taxon>
        <taxon>Bacillati</taxon>
        <taxon>Actinomycetota</taxon>
        <taxon>Actinomycetes</taxon>
        <taxon>Kitasatosporales</taxon>
        <taxon>Streptomycetaceae</taxon>
        <taxon>Kitasatospora</taxon>
    </lineage>
</organism>
<dbReference type="SUPFAM" id="SSF53756">
    <property type="entry name" value="UDP-Glycosyltransferase/glycogen phosphorylase"/>
    <property type="match status" value="1"/>
</dbReference>
<dbReference type="CDD" id="cd03801">
    <property type="entry name" value="GT4_PimA-like"/>
    <property type="match status" value="1"/>
</dbReference>
<feature type="compositionally biased region" description="Basic and acidic residues" evidence="1">
    <location>
        <begin position="732"/>
        <end position="747"/>
    </location>
</feature>
<keyword evidence="4" id="KW-1185">Reference proteome</keyword>
<dbReference type="SUPFAM" id="SSF52540">
    <property type="entry name" value="P-loop containing nucleoside triphosphate hydrolases"/>
    <property type="match status" value="1"/>
</dbReference>
<sequence>MDISTLRNPYDYRNPVRDQAIFAGRTDELAVIAYELDQAAADHPSVCVVLHGPRASGKTSLLNATEQMASKRGFITTRVELIEGDEKPTVFFRKVYEELVSALAAAASGATKMPCNVTGVRRVMARAAEGESVAPLEFPEAIALADSTEHVPEAALRADLSYFVRLFEQPIVLLIDEAQLIANDPKALSVLRFLAARVNGLVLVLAGTSGLVEQITKVHSPILRQFREIEVRGFVEVEDVRNCILRPLLSIGIDGKVSRDVVSSMIQLTDGNPYEIQLYCHEMFARWQRGLADGLILAPDVLEGIRSRMESGRADVLNRPLIRAVRRMSPFELIAFNVLTSSLGHATAEEAWFAYRMTGRQEITRTQYDQCREMLIKDGILASDEIIHFAIDSELFDEIYVRLWTAREIGQEPHTQFTSRNNVRSLLIDRLFNLLHGFAKKPLRIFPTCCFRMTRSRVDEIFKALETLPAAGPDATPRVHLLHSAILQAGEPSALDLTAITCTYGRNSVERWLYSADTENIELAEHPEFIAAADRIAHLGGNLSAAKVRVPLRSWPAHEWFEKSTGQLRSRLAENHLAAAYDAYTVGDSSATLSNLQLSFTLNPGWEQANNLTYINLASGRPDEALEWADRAVSLAPIPWTRSLSLYNNALAQLLVGNRDASAALLGQAAKELDTRVVDDPIIEFLLLPAPDDVALLHEETGVSLKEAVVRVRAALSSDSVAANITEDIEPEKEHEHSKQEASADDLRDPSRAPIVLFVATEWASLHGGLSTFNRDLCRATAAAGAQVFCVVLSASPEELTAAADAGITLLPAPKMPGASEDMRLTSRPKLPDGGVPDLVVGHSRITGPAAKKLTDDFFPSARRLHFLHMAPDEIEWYKLDRESDAGLRAEERTDIERALGRSAHRVVTVGPRLHDQFMAEFANPLRLDPGFDAAVTAVERKPPGGSPLRVLLLGRVEDAQLKGVDLAAAACGQVAAWRQEDGLSRIRLVVRGTPEATSEEERARIGAWAASPLLHLVVREYTSTQDRIDNDLNSASLVIMPSRSEGFGLVGAEAISLGIPVLASSESGLAQLLREVLGRESADNFVVSISGNDEKDTDKWARNIDRKLRDLPAAFQQASNLRANLAEHAPWSKAAAAILGEIGEK</sequence>
<protein>
    <recommendedName>
        <fullName evidence="2">Orc1-like AAA ATPase domain-containing protein</fullName>
    </recommendedName>
</protein>
<name>A0ABP9E7N2_9ACTN</name>
<dbReference type="Proteomes" id="UP001501752">
    <property type="component" value="Unassembled WGS sequence"/>
</dbReference>
<reference evidence="4" key="1">
    <citation type="journal article" date="2019" name="Int. J. Syst. Evol. Microbiol.">
        <title>The Global Catalogue of Microorganisms (GCM) 10K type strain sequencing project: providing services to taxonomists for standard genome sequencing and annotation.</title>
        <authorList>
            <consortium name="The Broad Institute Genomics Platform"/>
            <consortium name="The Broad Institute Genome Sequencing Center for Infectious Disease"/>
            <person name="Wu L."/>
            <person name="Ma J."/>
        </authorList>
    </citation>
    <scope>NUCLEOTIDE SEQUENCE [LARGE SCALE GENOMIC DNA]</scope>
    <source>
        <strain evidence="4">JCM 13006</strain>
    </source>
</reference>
<evidence type="ECO:0000256" key="1">
    <source>
        <dbReference type="SAM" id="MobiDB-lite"/>
    </source>
</evidence>
<evidence type="ECO:0000259" key="2">
    <source>
        <dbReference type="Pfam" id="PF13191"/>
    </source>
</evidence>
<proteinExistence type="predicted"/>
<dbReference type="InterPro" id="IPR011990">
    <property type="entry name" value="TPR-like_helical_dom_sf"/>
</dbReference>